<comment type="caution">
    <text evidence="1">The sequence shown here is derived from an EMBL/GenBank/DDBJ whole genome shotgun (WGS) entry which is preliminary data.</text>
</comment>
<gene>
    <name evidence="1" type="ORF">EF294_20675</name>
</gene>
<dbReference type="EMBL" id="RKMH01000023">
    <property type="protein sequence ID" value="RPA56800.1"/>
    <property type="molecule type" value="Genomic_DNA"/>
</dbReference>
<dbReference type="AlphaFoldDB" id="A0A3N4GDW3"/>
<protein>
    <recommendedName>
        <fullName evidence="3">Mammalian cell entry protein</fullName>
    </recommendedName>
</protein>
<evidence type="ECO:0000313" key="1">
    <source>
        <dbReference type="EMBL" id="RPA56800.1"/>
    </source>
</evidence>
<organism evidence="1 2">
    <name type="scientific">Gordonia oryzae</name>
    <dbReference type="NCBI Taxonomy" id="2487349"/>
    <lineage>
        <taxon>Bacteria</taxon>
        <taxon>Bacillati</taxon>
        <taxon>Actinomycetota</taxon>
        <taxon>Actinomycetes</taxon>
        <taxon>Mycobacteriales</taxon>
        <taxon>Gordoniaceae</taxon>
        <taxon>Gordonia</taxon>
    </lineage>
</organism>
<proteinExistence type="predicted"/>
<reference evidence="1 2" key="1">
    <citation type="submission" date="2018-11" db="EMBL/GenBank/DDBJ databases">
        <title>Draft genome sequence of Gordonia sp. RS15-1S isolated from rice stems.</title>
        <authorList>
            <person name="Muangham S."/>
        </authorList>
    </citation>
    <scope>NUCLEOTIDE SEQUENCE [LARGE SCALE GENOMIC DNA]</scope>
    <source>
        <strain evidence="1 2">RS15-1S</strain>
    </source>
</reference>
<dbReference type="RefSeq" id="WP_123932926.1">
    <property type="nucleotide sequence ID" value="NZ_JBPSDP010000022.1"/>
</dbReference>
<dbReference type="Proteomes" id="UP000267536">
    <property type="component" value="Unassembled WGS sequence"/>
</dbReference>
<sequence length="163" mass="16548">MGIVLAVTVVLAIAGGVIAVLLIASRDHEAHGGSPSDAEYAAFARAFVVDIYTVTNGDFSRSNSALARTCVDSTVRRDLRNALAVLEHSNTSSGQISQRVVGIPTAAIIPDGRTSTAIPVLVSATVESAGGVGSPAPTTKTVTVTIRAGTPMCVANVANFASQ</sequence>
<keyword evidence="2" id="KW-1185">Reference proteome</keyword>
<evidence type="ECO:0008006" key="3">
    <source>
        <dbReference type="Google" id="ProtNLM"/>
    </source>
</evidence>
<evidence type="ECO:0000313" key="2">
    <source>
        <dbReference type="Proteomes" id="UP000267536"/>
    </source>
</evidence>
<name>A0A3N4GDW3_9ACTN</name>
<accession>A0A3N4GDW3</accession>